<dbReference type="InterPro" id="IPR004839">
    <property type="entry name" value="Aminotransferase_I/II_large"/>
</dbReference>
<evidence type="ECO:0000256" key="6">
    <source>
        <dbReference type="ARBA" id="ARBA00026106"/>
    </source>
</evidence>
<dbReference type="Pfam" id="PF00155">
    <property type="entry name" value="Aminotran_1_2"/>
    <property type="match status" value="1"/>
</dbReference>
<dbReference type="InterPro" id="IPR015422">
    <property type="entry name" value="PyrdxlP-dep_Trfase_small"/>
</dbReference>
<accession>A0A8J3CLH4</accession>
<comment type="caution">
    <text evidence="8">The sequence shown here is derived from an EMBL/GenBank/DDBJ whole genome shotgun (WGS) entry which is preliminary data.</text>
</comment>
<name>A0A8J3CLH4_9BURK</name>
<dbReference type="GO" id="GO:0004021">
    <property type="term" value="F:L-alanine:2-oxoglutarate aminotransferase activity"/>
    <property type="evidence" value="ECO:0007669"/>
    <property type="project" value="UniProtKB-EC"/>
</dbReference>
<evidence type="ECO:0000256" key="2">
    <source>
        <dbReference type="ARBA" id="ARBA00007441"/>
    </source>
</evidence>
<dbReference type="InterPro" id="IPR015421">
    <property type="entry name" value="PyrdxlP-dep_Trfase_major"/>
</dbReference>
<evidence type="ECO:0000256" key="5">
    <source>
        <dbReference type="ARBA" id="ARBA00022898"/>
    </source>
</evidence>
<keyword evidence="4" id="KW-0808">Transferase</keyword>
<dbReference type="Gene3D" id="3.90.1150.10">
    <property type="entry name" value="Aspartate Aminotransferase, domain 1"/>
    <property type="match status" value="1"/>
</dbReference>
<evidence type="ECO:0000256" key="4">
    <source>
        <dbReference type="ARBA" id="ARBA00022679"/>
    </source>
</evidence>
<evidence type="ECO:0000256" key="1">
    <source>
        <dbReference type="ARBA" id="ARBA00001933"/>
    </source>
</evidence>
<dbReference type="GO" id="GO:0030170">
    <property type="term" value="F:pyridoxal phosphate binding"/>
    <property type="evidence" value="ECO:0007669"/>
    <property type="project" value="InterPro"/>
</dbReference>
<keyword evidence="3 8" id="KW-0032">Aminotransferase</keyword>
<comment type="similarity">
    <text evidence="2">Belongs to the class-I pyridoxal-phosphate-dependent aminotransferase family.</text>
</comment>
<organism evidence="8 9">
    <name type="scientific">Formosimonas limnophila</name>
    <dbReference type="NCBI Taxonomy" id="1384487"/>
    <lineage>
        <taxon>Bacteria</taxon>
        <taxon>Pseudomonadati</taxon>
        <taxon>Pseudomonadota</taxon>
        <taxon>Betaproteobacteria</taxon>
        <taxon>Burkholderiales</taxon>
        <taxon>Burkholderiaceae</taxon>
        <taxon>Formosimonas</taxon>
    </lineage>
</organism>
<keyword evidence="9" id="KW-1185">Reference proteome</keyword>
<feature type="domain" description="Aminotransferase class I/classII large" evidence="7">
    <location>
        <begin position="37"/>
        <end position="396"/>
    </location>
</feature>
<dbReference type="CDD" id="cd00609">
    <property type="entry name" value="AAT_like"/>
    <property type="match status" value="1"/>
</dbReference>
<protein>
    <recommendedName>
        <fullName evidence="6">alanine transaminase</fullName>
        <ecNumber evidence="6">2.6.1.2</ecNumber>
    </recommendedName>
</protein>
<evidence type="ECO:0000313" key="8">
    <source>
        <dbReference type="EMBL" id="GHA65465.1"/>
    </source>
</evidence>
<evidence type="ECO:0000259" key="7">
    <source>
        <dbReference type="Pfam" id="PF00155"/>
    </source>
</evidence>
<keyword evidence="5" id="KW-0663">Pyridoxal phosphate</keyword>
<evidence type="ECO:0000256" key="3">
    <source>
        <dbReference type="ARBA" id="ARBA00022576"/>
    </source>
</evidence>
<dbReference type="RefSeq" id="WP_229809662.1">
    <property type="nucleotide sequence ID" value="NZ_BMZG01000001.1"/>
</dbReference>
<dbReference type="InterPro" id="IPR015424">
    <property type="entry name" value="PyrdxlP-dep_Trfase"/>
</dbReference>
<dbReference type="Proteomes" id="UP000614287">
    <property type="component" value="Unassembled WGS sequence"/>
</dbReference>
<comment type="cofactor">
    <cofactor evidence="1">
        <name>pyridoxal 5'-phosphate</name>
        <dbReference type="ChEBI" id="CHEBI:597326"/>
    </cofactor>
</comment>
<dbReference type="EMBL" id="BMZG01000001">
    <property type="protein sequence ID" value="GHA65465.1"/>
    <property type="molecule type" value="Genomic_DNA"/>
</dbReference>
<gene>
    <name evidence="8" type="ORF">GCM10009007_02550</name>
</gene>
<dbReference type="AlphaFoldDB" id="A0A8J3CLH4"/>
<dbReference type="InterPro" id="IPR051926">
    <property type="entry name" value="Ala_Aminotransferase"/>
</dbReference>
<reference evidence="8" key="1">
    <citation type="journal article" date="2014" name="Int. J. Syst. Evol. Microbiol.">
        <title>Complete genome sequence of Corynebacterium casei LMG S-19264T (=DSM 44701T), isolated from a smear-ripened cheese.</title>
        <authorList>
            <consortium name="US DOE Joint Genome Institute (JGI-PGF)"/>
            <person name="Walter F."/>
            <person name="Albersmeier A."/>
            <person name="Kalinowski J."/>
            <person name="Ruckert C."/>
        </authorList>
    </citation>
    <scope>NUCLEOTIDE SEQUENCE</scope>
    <source>
        <strain evidence="8">KCTC 32501</strain>
    </source>
</reference>
<dbReference type="PANTHER" id="PTHR43488:SF2">
    <property type="entry name" value="GLUTAMATE-PYRUVATE AMINOTRANSFERASE ALAA"/>
    <property type="match status" value="1"/>
</dbReference>
<dbReference type="Gene3D" id="3.40.640.10">
    <property type="entry name" value="Type I PLP-dependent aspartate aminotransferase-like (Major domain)"/>
    <property type="match status" value="1"/>
</dbReference>
<dbReference type="PANTHER" id="PTHR43488">
    <property type="entry name" value="GLUTAMATE-PYRUVATE AMINOTRANSFERASE ALAA"/>
    <property type="match status" value="1"/>
</dbReference>
<proteinExistence type="inferred from homology"/>
<evidence type="ECO:0000313" key="9">
    <source>
        <dbReference type="Proteomes" id="UP000614287"/>
    </source>
</evidence>
<reference evidence="8" key="2">
    <citation type="submission" date="2020-09" db="EMBL/GenBank/DDBJ databases">
        <authorList>
            <person name="Sun Q."/>
            <person name="Kim S."/>
        </authorList>
    </citation>
    <scope>NUCLEOTIDE SEQUENCE</scope>
    <source>
        <strain evidence="8">KCTC 32501</strain>
    </source>
</reference>
<dbReference type="EC" id="2.6.1.2" evidence="6"/>
<dbReference type="SUPFAM" id="SSF53383">
    <property type="entry name" value="PLP-dependent transferases"/>
    <property type="match status" value="1"/>
</dbReference>
<sequence>MSVKPIKKSHKLDNVCYDIRGPVMQKANQMEAEGARIIKLNIGNLAAFNFTVPEEMEQDLAKNLPNAAGYTDSKGIFGARKAIMHYTQQKRIKGVTLDDIIIGNGVSELIGFAMHALLNVGDEVLIPMPDYPLWTAATTLAGGTPVHYLCDEDNEWNPSIEDIKSKITSNTKAIVVINPNNPTGALYSDEILQQIVDIAREHNLVVMADEIYDRVLYDGHSHTSVASLADDVFFVTMNGLSKNYRACGYRAGWMVLSGAKESASGYIEGLVMLASMRLCANAPGQHTIQTALGGYQSIDDLVAPTGRLARQRDLAYQLISEIPGVSCVKPKAAMYLFPRLDPKVYPIEDDQSFVLEFLEKEKVLVVQGTGFNWHAHDHLRFVFLPIEDELREAIGRFAKFLKDYRERAVV</sequence>